<dbReference type="Proteomes" id="UP000193922">
    <property type="component" value="Unassembled WGS sequence"/>
</dbReference>
<organism evidence="2 3">
    <name type="scientific">Linderina pennispora</name>
    <dbReference type="NCBI Taxonomy" id="61395"/>
    <lineage>
        <taxon>Eukaryota</taxon>
        <taxon>Fungi</taxon>
        <taxon>Fungi incertae sedis</taxon>
        <taxon>Zoopagomycota</taxon>
        <taxon>Kickxellomycotina</taxon>
        <taxon>Kickxellomycetes</taxon>
        <taxon>Kickxellales</taxon>
        <taxon>Kickxellaceae</taxon>
        <taxon>Linderina</taxon>
    </lineage>
</organism>
<evidence type="ECO:0000256" key="1">
    <source>
        <dbReference type="SAM" id="MobiDB-lite"/>
    </source>
</evidence>
<reference evidence="2 3" key="1">
    <citation type="submission" date="2016-07" db="EMBL/GenBank/DDBJ databases">
        <title>Pervasive Adenine N6-methylation of Active Genes in Fungi.</title>
        <authorList>
            <consortium name="DOE Joint Genome Institute"/>
            <person name="Mondo S.J."/>
            <person name="Dannebaum R.O."/>
            <person name="Kuo R.C."/>
            <person name="Labutti K."/>
            <person name="Haridas S."/>
            <person name="Kuo A."/>
            <person name="Salamov A."/>
            <person name="Ahrendt S.R."/>
            <person name="Lipzen A."/>
            <person name="Sullivan W."/>
            <person name="Andreopoulos W.B."/>
            <person name="Clum A."/>
            <person name="Lindquist E."/>
            <person name="Daum C."/>
            <person name="Ramamoorthy G.K."/>
            <person name="Gryganskyi A."/>
            <person name="Culley D."/>
            <person name="Magnuson J.K."/>
            <person name="James T.Y."/>
            <person name="O'Malley M.A."/>
            <person name="Stajich J.E."/>
            <person name="Spatafora J.W."/>
            <person name="Visel A."/>
            <person name="Grigoriev I.V."/>
        </authorList>
    </citation>
    <scope>NUCLEOTIDE SEQUENCE [LARGE SCALE GENOMIC DNA]</scope>
    <source>
        <strain evidence="2 3">ATCC 12442</strain>
    </source>
</reference>
<feature type="region of interest" description="Disordered" evidence="1">
    <location>
        <begin position="81"/>
        <end position="102"/>
    </location>
</feature>
<dbReference type="EMBL" id="MCFD01000013">
    <property type="protein sequence ID" value="ORX67237.1"/>
    <property type="molecule type" value="Genomic_DNA"/>
</dbReference>
<keyword evidence="3" id="KW-1185">Reference proteome</keyword>
<gene>
    <name evidence="2" type="ORF">DL89DRAFT_55369</name>
</gene>
<sequence>MPRSKRMRYTFSSLPRATSQPVIAWERRWSAPSTLPGDDAAAAYRLFKWTKSTYVPLLSLIFQGVTLRVHKFIAVFLLPLDSGADGGSRGRRGQRGQRARGC</sequence>
<protein>
    <submittedName>
        <fullName evidence="2">Uncharacterized protein</fullName>
    </submittedName>
</protein>
<proteinExistence type="predicted"/>
<dbReference type="GeneID" id="63808451"/>
<evidence type="ECO:0000313" key="2">
    <source>
        <dbReference type="EMBL" id="ORX67237.1"/>
    </source>
</evidence>
<evidence type="ECO:0000313" key="3">
    <source>
        <dbReference type="Proteomes" id="UP000193922"/>
    </source>
</evidence>
<name>A0A1Y1W152_9FUNG</name>
<dbReference type="RefSeq" id="XP_040741159.1">
    <property type="nucleotide sequence ID" value="XM_040891803.1"/>
</dbReference>
<feature type="compositionally biased region" description="Basic residues" evidence="1">
    <location>
        <begin position="89"/>
        <end position="102"/>
    </location>
</feature>
<dbReference type="AlphaFoldDB" id="A0A1Y1W152"/>
<comment type="caution">
    <text evidence="2">The sequence shown here is derived from an EMBL/GenBank/DDBJ whole genome shotgun (WGS) entry which is preliminary data.</text>
</comment>
<dbReference type="OrthoDB" id="5597591at2759"/>
<accession>A0A1Y1W152</accession>